<dbReference type="InterPro" id="IPR025576">
    <property type="entry name" value="YwiC"/>
</dbReference>
<feature type="transmembrane region" description="Helical" evidence="2">
    <location>
        <begin position="91"/>
        <end position="108"/>
    </location>
</feature>
<gene>
    <name evidence="3" type="ORF">F7R91_05155</name>
</gene>
<proteinExistence type="predicted"/>
<accession>A0A6H9V807</accession>
<keyword evidence="2" id="KW-1133">Transmembrane helix</keyword>
<feature type="transmembrane region" description="Helical" evidence="2">
    <location>
        <begin position="114"/>
        <end position="130"/>
    </location>
</feature>
<feature type="transmembrane region" description="Helical" evidence="2">
    <location>
        <begin position="137"/>
        <end position="157"/>
    </location>
</feature>
<dbReference type="EMBL" id="VZRB01000003">
    <property type="protein sequence ID" value="KAB1149161.1"/>
    <property type="molecule type" value="Genomic_DNA"/>
</dbReference>
<feature type="region of interest" description="Disordered" evidence="1">
    <location>
        <begin position="1"/>
        <end position="29"/>
    </location>
</feature>
<dbReference type="RefSeq" id="WP_150944955.1">
    <property type="nucleotide sequence ID" value="NZ_VZRB01000003.1"/>
</dbReference>
<feature type="transmembrane region" description="Helical" evidence="2">
    <location>
        <begin position="62"/>
        <end position="79"/>
    </location>
</feature>
<evidence type="ECO:0000313" key="3">
    <source>
        <dbReference type="EMBL" id="KAB1149161.1"/>
    </source>
</evidence>
<evidence type="ECO:0000313" key="4">
    <source>
        <dbReference type="Proteomes" id="UP000442707"/>
    </source>
</evidence>
<keyword evidence="2" id="KW-0812">Transmembrane</keyword>
<reference evidence="3 4" key="1">
    <citation type="submission" date="2019-09" db="EMBL/GenBank/DDBJ databases">
        <title>Screening of Novel Bioactive Compounds from Soil-Associated.</title>
        <authorList>
            <person name="Zhao S."/>
        </authorList>
    </citation>
    <scope>NUCLEOTIDE SEQUENCE [LARGE SCALE GENOMIC DNA]</scope>
    <source>
        <strain evidence="3 4">HIT-DPA4</strain>
    </source>
</reference>
<sequence>MQTGRTRPATRPGATGTVPAARRKRRRGQWVPPQHGAWAMLLVPYFAGLIAVGFSWVQLPLLLGWVGGYLLSYFGLLAVKTRRPGRVRAQLLVYGSVTLTAGATVLLARPQLLLFAPVFAAVLGVNGLFAKARRDRALANGLVSVVAATLILPVVAVAGGASLWRVTGPFLVTLLYFTGSLLFVRTTIRERGNRHLLAASVAFHAVALAAATWVAFPYAVPFTGYLIRAAALPRRGLTPKRIGIAEIVSSAALLASVALVTV</sequence>
<evidence type="ECO:0000256" key="1">
    <source>
        <dbReference type="SAM" id="MobiDB-lite"/>
    </source>
</evidence>
<feature type="transmembrane region" description="Helical" evidence="2">
    <location>
        <begin position="35"/>
        <end position="56"/>
    </location>
</feature>
<keyword evidence="4" id="KW-1185">Reference proteome</keyword>
<protein>
    <submittedName>
        <fullName evidence="3">YwiC-like family protein</fullName>
    </submittedName>
</protein>
<comment type="caution">
    <text evidence="3">The sequence shown here is derived from an EMBL/GenBank/DDBJ whole genome shotgun (WGS) entry which is preliminary data.</text>
</comment>
<keyword evidence="2" id="KW-0472">Membrane</keyword>
<feature type="transmembrane region" description="Helical" evidence="2">
    <location>
        <begin position="196"/>
        <end position="216"/>
    </location>
</feature>
<name>A0A6H9V807_9ACTN</name>
<feature type="transmembrane region" description="Helical" evidence="2">
    <location>
        <begin position="163"/>
        <end position="184"/>
    </location>
</feature>
<dbReference type="Proteomes" id="UP000442707">
    <property type="component" value="Unassembled WGS sequence"/>
</dbReference>
<organism evidence="3 4">
    <name type="scientific">Streptomyces luteolifulvus</name>
    <dbReference type="NCBI Taxonomy" id="2615112"/>
    <lineage>
        <taxon>Bacteria</taxon>
        <taxon>Bacillati</taxon>
        <taxon>Actinomycetota</taxon>
        <taxon>Actinomycetes</taxon>
        <taxon>Kitasatosporales</taxon>
        <taxon>Streptomycetaceae</taxon>
        <taxon>Streptomyces</taxon>
    </lineage>
</organism>
<feature type="transmembrane region" description="Helical" evidence="2">
    <location>
        <begin position="242"/>
        <end position="261"/>
    </location>
</feature>
<dbReference type="Pfam" id="PF14256">
    <property type="entry name" value="YwiC"/>
    <property type="match status" value="1"/>
</dbReference>
<evidence type="ECO:0000256" key="2">
    <source>
        <dbReference type="SAM" id="Phobius"/>
    </source>
</evidence>
<dbReference type="AlphaFoldDB" id="A0A6H9V807"/>